<feature type="transmembrane region" description="Helical" evidence="6">
    <location>
        <begin position="179"/>
        <end position="199"/>
    </location>
</feature>
<evidence type="ECO:0000256" key="3">
    <source>
        <dbReference type="ARBA" id="ARBA00022692"/>
    </source>
</evidence>
<evidence type="ECO:0000259" key="7">
    <source>
        <dbReference type="Pfam" id="PF02706"/>
    </source>
</evidence>
<evidence type="ECO:0000256" key="6">
    <source>
        <dbReference type="SAM" id="Phobius"/>
    </source>
</evidence>
<dbReference type="STRING" id="1805238.AUJ23_01355"/>
<sequence length="201" mass="22523">MFNTHNSLELLRHRFKLIFLVGILVAILSIGFTFIFPLEYRADAQVLIISKSNSGVDPYTLVRSAERVGDNVIQVMKTDDFYQKVKAQTNYDIDWTYFESKGERQKRKLWQKTLVPSVVYGTGVLNISTFSTNSDKAVKLAAASADALVSQGWQYVGGDVTMKVVNNPIATKWPMRPNLVMNALLGFVVGTLLMGLLVVRK</sequence>
<name>A0A1J4U5Z6_9BACT</name>
<evidence type="ECO:0000256" key="2">
    <source>
        <dbReference type="ARBA" id="ARBA00022475"/>
    </source>
</evidence>
<feature type="domain" description="Polysaccharide chain length determinant N-terminal" evidence="7">
    <location>
        <begin position="9"/>
        <end position="86"/>
    </location>
</feature>
<dbReference type="Proteomes" id="UP000181941">
    <property type="component" value="Unassembled WGS sequence"/>
</dbReference>
<feature type="transmembrane region" description="Helical" evidence="6">
    <location>
        <begin position="17"/>
        <end position="36"/>
    </location>
</feature>
<comment type="subcellular location">
    <subcellularLocation>
        <location evidence="1">Cell membrane</location>
        <topology evidence="1">Multi-pass membrane protein</topology>
    </subcellularLocation>
</comment>
<dbReference type="InterPro" id="IPR050445">
    <property type="entry name" value="Bact_polysacc_biosynth/exp"/>
</dbReference>
<dbReference type="EMBL" id="MNVC01000014">
    <property type="protein sequence ID" value="OIO19946.1"/>
    <property type="molecule type" value="Genomic_DNA"/>
</dbReference>
<evidence type="ECO:0000256" key="1">
    <source>
        <dbReference type="ARBA" id="ARBA00004651"/>
    </source>
</evidence>
<dbReference type="AlphaFoldDB" id="A0A1J4U5Z6"/>
<accession>A0A1J4U5Z6</accession>
<gene>
    <name evidence="8" type="ORF">AUJ23_01355</name>
</gene>
<dbReference type="Pfam" id="PF02706">
    <property type="entry name" value="Wzz"/>
    <property type="match status" value="1"/>
</dbReference>
<comment type="caution">
    <text evidence="8">The sequence shown here is derived from an EMBL/GenBank/DDBJ whole genome shotgun (WGS) entry which is preliminary data.</text>
</comment>
<dbReference type="GO" id="GO:0005886">
    <property type="term" value="C:plasma membrane"/>
    <property type="evidence" value="ECO:0007669"/>
    <property type="project" value="UniProtKB-SubCell"/>
</dbReference>
<keyword evidence="5 6" id="KW-0472">Membrane</keyword>
<reference evidence="8 9" key="1">
    <citation type="journal article" date="2016" name="Environ. Microbiol.">
        <title>Genomic resolution of a cold subsurface aquifer community provides metabolic insights for novel microbes adapted to high CO concentrations.</title>
        <authorList>
            <person name="Probst A.J."/>
            <person name="Castelle C.J."/>
            <person name="Singh A."/>
            <person name="Brown C.T."/>
            <person name="Anantharaman K."/>
            <person name="Sharon I."/>
            <person name="Hug L.A."/>
            <person name="Burstein D."/>
            <person name="Emerson J.B."/>
            <person name="Thomas B.C."/>
            <person name="Banfield J.F."/>
        </authorList>
    </citation>
    <scope>NUCLEOTIDE SEQUENCE [LARGE SCALE GENOMIC DNA]</scope>
    <source>
        <strain evidence="8">CG1_02_32_51</strain>
    </source>
</reference>
<proteinExistence type="predicted"/>
<organism evidence="8 9">
    <name type="scientific">Candidatus Magasanikbacteria bacterium CG1_02_32_51</name>
    <dbReference type="NCBI Taxonomy" id="1805238"/>
    <lineage>
        <taxon>Bacteria</taxon>
        <taxon>Candidatus Magasanikiibacteriota</taxon>
    </lineage>
</organism>
<evidence type="ECO:0000313" key="9">
    <source>
        <dbReference type="Proteomes" id="UP000181941"/>
    </source>
</evidence>
<dbReference type="GO" id="GO:0004713">
    <property type="term" value="F:protein tyrosine kinase activity"/>
    <property type="evidence" value="ECO:0007669"/>
    <property type="project" value="TreeGrafter"/>
</dbReference>
<evidence type="ECO:0000256" key="4">
    <source>
        <dbReference type="ARBA" id="ARBA00022989"/>
    </source>
</evidence>
<evidence type="ECO:0000256" key="5">
    <source>
        <dbReference type="ARBA" id="ARBA00023136"/>
    </source>
</evidence>
<keyword evidence="2" id="KW-1003">Cell membrane</keyword>
<dbReference type="PANTHER" id="PTHR32309:SF13">
    <property type="entry name" value="FERRIC ENTEROBACTIN TRANSPORT PROTEIN FEPE"/>
    <property type="match status" value="1"/>
</dbReference>
<dbReference type="InterPro" id="IPR003856">
    <property type="entry name" value="LPS_length_determ_N"/>
</dbReference>
<protein>
    <recommendedName>
        <fullName evidence="7">Polysaccharide chain length determinant N-terminal domain-containing protein</fullName>
    </recommendedName>
</protein>
<dbReference type="PANTHER" id="PTHR32309">
    <property type="entry name" value="TYROSINE-PROTEIN KINASE"/>
    <property type="match status" value="1"/>
</dbReference>
<keyword evidence="3 6" id="KW-0812">Transmembrane</keyword>
<evidence type="ECO:0000313" key="8">
    <source>
        <dbReference type="EMBL" id="OIO19946.1"/>
    </source>
</evidence>
<keyword evidence="4 6" id="KW-1133">Transmembrane helix</keyword>